<gene>
    <name evidence="1" type="ORF">LCGC14_1680900</name>
</gene>
<protein>
    <submittedName>
        <fullName evidence="1">Uncharacterized protein</fullName>
    </submittedName>
</protein>
<sequence>MFVKKMENVNRQRVDTLDELTEKTCHYISRDHLISEIAEHLTKWKKDLVNEKGQYILFLASWESTSGHSMLMYAAIYNGMFPNPDINMVVDYFLEFVHHGNIGWLEERIYQATVSLGYFKSLAECQRAIKESYNLNIPDEFTSLDLYPVDGARKTRLFQTVGN</sequence>
<name>A0A0F9HNP1_9ZZZZ</name>
<dbReference type="EMBL" id="LAZR01014565">
    <property type="protein sequence ID" value="KKM16926.1"/>
    <property type="molecule type" value="Genomic_DNA"/>
</dbReference>
<organism evidence="1">
    <name type="scientific">marine sediment metagenome</name>
    <dbReference type="NCBI Taxonomy" id="412755"/>
    <lineage>
        <taxon>unclassified sequences</taxon>
        <taxon>metagenomes</taxon>
        <taxon>ecological metagenomes</taxon>
    </lineage>
</organism>
<comment type="caution">
    <text evidence="1">The sequence shown here is derived from an EMBL/GenBank/DDBJ whole genome shotgun (WGS) entry which is preliminary data.</text>
</comment>
<evidence type="ECO:0000313" key="1">
    <source>
        <dbReference type="EMBL" id="KKM16926.1"/>
    </source>
</evidence>
<dbReference type="AlphaFoldDB" id="A0A0F9HNP1"/>
<proteinExistence type="predicted"/>
<accession>A0A0F9HNP1</accession>
<reference evidence="1" key="1">
    <citation type="journal article" date="2015" name="Nature">
        <title>Complex archaea that bridge the gap between prokaryotes and eukaryotes.</title>
        <authorList>
            <person name="Spang A."/>
            <person name="Saw J.H."/>
            <person name="Jorgensen S.L."/>
            <person name="Zaremba-Niedzwiedzka K."/>
            <person name="Martijn J."/>
            <person name="Lind A.E."/>
            <person name="van Eijk R."/>
            <person name="Schleper C."/>
            <person name="Guy L."/>
            <person name="Ettema T.J."/>
        </authorList>
    </citation>
    <scope>NUCLEOTIDE SEQUENCE</scope>
</reference>